<dbReference type="InterPro" id="IPR026875">
    <property type="entry name" value="PHydrolase_assoc_dom"/>
</dbReference>
<feature type="domain" description="HD/PDEase" evidence="2">
    <location>
        <begin position="78"/>
        <end position="237"/>
    </location>
</feature>
<keyword evidence="1" id="KW-0378">Hydrolase</keyword>
<dbReference type="Pfam" id="PF13286">
    <property type="entry name" value="HD_assoc"/>
    <property type="match status" value="1"/>
</dbReference>
<sequence length="396" mass="45100">MQDHLLADLRRRLQEEEAQRLSPLACLSRAAVRRRPDPLAEQGHRLPFAVDADRVLHSLAYTRYIDKTQVFSLVDNDQISHRVLHVQLVSKIARGLGRLLRLNEDLIEAIALAHDLGHPPFGHDGEKFLDRKCREHGISPFLHNLQSVHFLERLERGGRGLNLSLQVLDGVLTHDGELHTVRLTPQRDKDFAALDAEMVAKRQDPSMELTPMTLEGCLVRVADTIAYVGRDLEDAILLGLVSRDMLPEVVRRVLGESNGTIVYRLVEDLTANSLEQDHISFSPPVAQALGRLKEFNLVNIYTNPSIKTEHPKISAAFDLLFDTYLQDLRRERRGSPVYRDFLDRMDENYKIETSPPEVVRDFLAGMTDDFFLKRHAELVSPLRLPDKLNVPHIVKN</sequence>
<dbReference type="Proteomes" id="UP001366166">
    <property type="component" value="Chromosome"/>
</dbReference>
<keyword evidence="4" id="KW-1185">Reference proteome</keyword>
<accession>A0AAU9EEF8</accession>
<dbReference type="PANTHER" id="PTHR35795">
    <property type="entry name" value="SLR1885 PROTEIN"/>
    <property type="match status" value="1"/>
</dbReference>
<dbReference type="Gene3D" id="1.10.3210.10">
    <property type="entry name" value="Hypothetical protein af1432"/>
    <property type="match status" value="1"/>
</dbReference>
<gene>
    <name evidence="3" type="ORF">FAK_22460</name>
</gene>
<evidence type="ECO:0000259" key="2">
    <source>
        <dbReference type="SMART" id="SM00471"/>
    </source>
</evidence>
<dbReference type="InterPro" id="IPR003607">
    <property type="entry name" value="HD/PDEase_dom"/>
</dbReference>
<protein>
    <submittedName>
        <fullName evidence="3">Deoxyguanosinetriphosphate triphosphohydrolase-like protein</fullName>
    </submittedName>
</protein>
<dbReference type="Pfam" id="PF01966">
    <property type="entry name" value="HD"/>
    <property type="match status" value="1"/>
</dbReference>
<dbReference type="InterPro" id="IPR051094">
    <property type="entry name" value="Diverse_Catalytic_Enzymes"/>
</dbReference>
<dbReference type="AlphaFoldDB" id="A0AAU9EEF8"/>
<dbReference type="PANTHER" id="PTHR35795:SF1">
    <property type="entry name" value="BIS(5'-NUCLEOSYL)-TETRAPHOSPHATASE, SYMMETRICAL"/>
    <property type="match status" value="1"/>
</dbReference>
<dbReference type="SMART" id="SM00471">
    <property type="entry name" value="HDc"/>
    <property type="match status" value="1"/>
</dbReference>
<evidence type="ECO:0000313" key="3">
    <source>
        <dbReference type="EMBL" id="BEQ15180.1"/>
    </source>
</evidence>
<name>A0AAU9EEF8_9BACT</name>
<dbReference type="GO" id="GO:0016787">
    <property type="term" value="F:hydrolase activity"/>
    <property type="evidence" value="ECO:0007669"/>
    <property type="project" value="UniProtKB-KW"/>
</dbReference>
<proteinExistence type="predicted"/>
<dbReference type="EMBL" id="AP028679">
    <property type="protein sequence ID" value="BEQ15180.1"/>
    <property type="molecule type" value="Genomic_DNA"/>
</dbReference>
<reference evidence="4" key="1">
    <citation type="journal article" date="2023" name="Arch. Microbiol.">
        <title>Desulfoferula mesophilus gen. nov. sp. nov., a mesophilic sulfate-reducing bacterium isolated from a brackish lake sediment.</title>
        <authorList>
            <person name="Watanabe T."/>
            <person name="Yabe T."/>
            <person name="Tsuji J.M."/>
            <person name="Fukui M."/>
        </authorList>
    </citation>
    <scope>NUCLEOTIDE SEQUENCE [LARGE SCALE GENOMIC DNA]</scope>
    <source>
        <strain evidence="4">12FAK</strain>
    </source>
</reference>
<evidence type="ECO:0000256" key="1">
    <source>
        <dbReference type="ARBA" id="ARBA00022801"/>
    </source>
</evidence>
<organism evidence="3 4">
    <name type="scientific">Desulfoferula mesophila</name>
    <dbReference type="NCBI Taxonomy" id="3058419"/>
    <lineage>
        <taxon>Bacteria</taxon>
        <taxon>Pseudomonadati</taxon>
        <taxon>Thermodesulfobacteriota</taxon>
        <taxon>Desulfarculia</taxon>
        <taxon>Desulfarculales</taxon>
        <taxon>Desulfarculaceae</taxon>
        <taxon>Desulfoferula</taxon>
    </lineage>
</organism>
<dbReference type="SUPFAM" id="SSF109604">
    <property type="entry name" value="HD-domain/PDEase-like"/>
    <property type="match status" value="1"/>
</dbReference>
<dbReference type="InterPro" id="IPR006674">
    <property type="entry name" value="HD_domain"/>
</dbReference>
<evidence type="ECO:0000313" key="4">
    <source>
        <dbReference type="Proteomes" id="UP001366166"/>
    </source>
</evidence>
<dbReference type="KEGG" id="dmp:FAK_22460"/>
<dbReference type="CDD" id="cd00077">
    <property type="entry name" value="HDc"/>
    <property type="match status" value="1"/>
</dbReference>
<dbReference type="RefSeq" id="WP_338599235.1">
    <property type="nucleotide sequence ID" value="NZ_AP028679.1"/>
</dbReference>